<dbReference type="OrthoDB" id="9809583at2"/>
<evidence type="ECO:0000259" key="3">
    <source>
        <dbReference type="PROSITE" id="PS51762"/>
    </source>
</evidence>
<evidence type="ECO:0000313" key="4">
    <source>
        <dbReference type="EMBL" id="TWU36079.1"/>
    </source>
</evidence>
<dbReference type="PANTHER" id="PTHR10963:SF55">
    <property type="entry name" value="GLYCOSIDE HYDROLASE FAMILY 16 PROTEIN"/>
    <property type="match status" value="1"/>
</dbReference>
<dbReference type="SUPFAM" id="SSF49899">
    <property type="entry name" value="Concanavalin A-like lectins/glucanases"/>
    <property type="match status" value="1"/>
</dbReference>
<dbReference type="Gene3D" id="2.60.120.200">
    <property type="match status" value="1"/>
</dbReference>
<keyword evidence="5" id="KW-1185">Reference proteome</keyword>
<proteinExistence type="inferred from homology"/>
<evidence type="ECO:0000313" key="5">
    <source>
        <dbReference type="Proteomes" id="UP000319143"/>
    </source>
</evidence>
<keyword evidence="4" id="KW-0378">Hydrolase</keyword>
<dbReference type="AlphaFoldDB" id="A0A5C6DMJ1"/>
<keyword evidence="4" id="KW-0326">Glycosidase</keyword>
<evidence type="ECO:0000256" key="2">
    <source>
        <dbReference type="SAM" id="SignalP"/>
    </source>
</evidence>
<dbReference type="InterPro" id="IPR050546">
    <property type="entry name" value="Glycosyl_Hydrlase_16"/>
</dbReference>
<dbReference type="RefSeq" id="WP_146528114.1">
    <property type="nucleotide sequence ID" value="NZ_SJPV01000006.1"/>
</dbReference>
<protein>
    <submittedName>
        <fullName evidence="4">Glucan endo-1,3-beta-glucosidase A1</fullName>
        <ecNumber evidence="4">3.2.1.39</ecNumber>
    </submittedName>
</protein>
<dbReference type="CDD" id="cd08023">
    <property type="entry name" value="GH16_laminarinase_like"/>
    <property type="match status" value="1"/>
</dbReference>
<dbReference type="GO" id="GO:0005975">
    <property type="term" value="P:carbohydrate metabolic process"/>
    <property type="evidence" value="ECO:0007669"/>
    <property type="project" value="InterPro"/>
</dbReference>
<dbReference type="Proteomes" id="UP000319143">
    <property type="component" value="Unassembled WGS sequence"/>
</dbReference>
<organism evidence="4 5">
    <name type="scientific">Novipirellula artificiosorum</name>
    <dbReference type="NCBI Taxonomy" id="2528016"/>
    <lineage>
        <taxon>Bacteria</taxon>
        <taxon>Pseudomonadati</taxon>
        <taxon>Planctomycetota</taxon>
        <taxon>Planctomycetia</taxon>
        <taxon>Pirellulales</taxon>
        <taxon>Pirellulaceae</taxon>
        <taxon>Novipirellula</taxon>
    </lineage>
</organism>
<feature type="signal peptide" evidence="2">
    <location>
        <begin position="1"/>
        <end position="19"/>
    </location>
</feature>
<sequence length="271" mass="30512" precursor="true">MSRFSVVLTLIASFCFANAIWAQASAEPPFDSLVWQDEFNGDLLDYSKWEIEVNAFGGGNHELQIYTDRSKNVRVENGSLILEAHRDHAGVSGTEREYSSGRVRTKRRGDWKYGRVEVRAKLPRGAGIWPAIWMLPTEETYGGWAASGEIDIMEMRGQQPETVLGTLHYGPAWPNNVHTGDSYTLPQGSFADDYHTFAVDWSKGKIEWRVDGHLYQTQTKWNSSAAGFPAPFDQSFHLLLNLAVGGGFVGPVNQETKFPQQMLVDYVRVYQ</sequence>
<comment type="similarity">
    <text evidence="1">Belongs to the glycosyl hydrolase 16 family.</text>
</comment>
<comment type="caution">
    <text evidence="4">The sequence shown here is derived from an EMBL/GenBank/DDBJ whole genome shotgun (WGS) entry which is preliminary data.</text>
</comment>
<name>A0A5C6DMJ1_9BACT</name>
<dbReference type="PANTHER" id="PTHR10963">
    <property type="entry name" value="GLYCOSYL HYDROLASE-RELATED"/>
    <property type="match status" value="1"/>
</dbReference>
<dbReference type="GO" id="GO:0042973">
    <property type="term" value="F:glucan endo-1,3-beta-D-glucosidase activity"/>
    <property type="evidence" value="ECO:0007669"/>
    <property type="project" value="UniProtKB-EC"/>
</dbReference>
<accession>A0A5C6DMJ1</accession>
<reference evidence="4 5" key="1">
    <citation type="submission" date="2019-02" db="EMBL/GenBank/DDBJ databases">
        <title>Deep-cultivation of Planctomycetes and their phenomic and genomic characterization uncovers novel biology.</title>
        <authorList>
            <person name="Wiegand S."/>
            <person name="Jogler M."/>
            <person name="Boedeker C."/>
            <person name="Pinto D."/>
            <person name="Vollmers J."/>
            <person name="Rivas-Marin E."/>
            <person name="Kohn T."/>
            <person name="Peeters S.H."/>
            <person name="Heuer A."/>
            <person name="Rast P."/>
            <person name="Oberbeckmann S."/>
            <person name="Bunk B."/>
            <person name="Jeske O."/>
            <person name="Meyerdierks A."/>
            <person name="Storesund J.E."/>
            <person name="Kallscheuer N."/>
            <person name="Luecker S."/>
            <person name="Lage O.M."/>
            <person name="Pohl T."/>
            <person name="Merkel B.J."/>
            <person name="Hornburger P."/>
            <person name="Mueller R.-W."/>
            <person name="Bruemmer F."/>
            <person name="Labrenz M."/>
            <person name="Spormann A.M."/>
            <person name="Op Den Camp H."/>
            <person name="Overmann J."/>
            <person name="Amann R."/>
            <person name="Jetten M.S.M."/>
            <person name="Mascher T."/>
            <person name="Medema M.H."/>
            <person name="Devos D.P."/>
            <person name="Kaster A.-K."/>
            <person name="Ovreas L."/>
            <person name="Rohde M."/>
            <person name="Galperin M.Y."/>
            <person name="Jogler C."/>
        </authorList>
    </citation>
    <scope>NUCLEOTIDE SEQUENCE [LARGE SCALE GENOMIC DNA]</scope>
    <source>
        <strain evidence="4 5">Poly41</strain>
    </source>
</reference>
<keyword evidence="2" id="KW-0732">Signal</keyword>
<dbReference type="EC" id="3.2.1.39" evidence="4"/>
<dbReference type="Pfam" id="PF00722">
    <property type="entry name" value="Glyco_hydro_16"/>
    <property type="match status" value="1"/>
</dbReference>
<dbReference type="InterPro" id="IPR000757">
    <property type="entry name" value="Beta-glucanase-like"/>
</dbReference>
<feature type="chain" id="PRO_5023003708" evidence="2">
    <location>
        <begin position="20"/>
        <end position="271"/>
    </location>
</feature>
<evidence type="ECO:0000256" key="1">
    <source>
        <dbReference type="ARBA" id="ARBA00006865"/>
    </source>
</evidence>
<dbReference type="InterPro" id="IPR013320">
    <property type="entry name" value="ConA-like_dom_sf"/>
</dbReference>
<dbReference type="EMBL" id="SJPV01000006">
    <property type="protein sequence ID" value="TWU36079.1"/>
    <property type="molecule type" value="Genomic_DNA"/>
</dbReference>
<gene>
    <name evidence="4" type="primary">glcA_1</name>
    <name evidence="4" type="ORF">Poly41_38320</name>
</gene>
<feature type="domain" description="GH16" evidence="3">
    <location>
        <begin position="19"/>
        <end position="271"/>
    </location>
</feature>
<dbReference type="PROSITE" id="PS51762">
    <property type="entry name" value="GH16_2"/>
    <property type="match status" value="1"/>
</dbReference>